<dbReference type="Pfam" id="PF23286">
    <property type="entry name" value="LRR_13"/>
    <property type="match status" value="1"/>
</dbReference>
<dbReference type="InterPro" id="IPR035897">
    <property type="entry name" value="Toll_tir_struct_dom_sf"/>
</dbReference>
<keyword evidence="7" id="KW-0378">Hydrolase</keyword>
<dbReference type="SMART" id="SM00369">
    <property type="entry name" value="LRR_TYP"/>
    <property type="match status" value="9"/>
</dbReference>
<dbReference type="GO" id="GO:0043531">
    <property type="term" value="F:ADP binding"/>
    <property type="evidence" value="ECO:0007669"/>
    <property type="project" value="InterPro"/>
</dbReference>
<dbReference type="Gramene" id="PRQ38435">
    <property type="protein sequence ID" value="PRQ38435"/>
    <property type="gene ID" value="RchiOBHm_Chr4g0413891"/>
</dbReference>
<dbReference type="InterPro" id="IPR042197">
    <property type="entry name" value="Apaf_helical"/>
</dbReference>
<dbReference type="Gene3D" id="1.10.8.430">
    <property type="entry name" value="Helical domain of apoptotic protease-activating factors"/>
    <property type="match status" value="1"/>
</dbReference>
<evidence type="ECO:0000256" key="4">
    <source>
        <dbReference type="ARBA" id="ARBA00023027"/>
    </source>
</evidence>
<dbReference type="Proteomes" id="UP000238479">
    <property type="component" value="Chromosome 4"/>
</dbReference>
<organism evidence="7 8">
    <name type="scientific">Rosa chinensis</name>
    <name type="common">China rose</name>
    <dbReference type="NCBI Taxonomy" id="74649"/>
    <lineage>
        <taxon>Eukaryota</taxon>
        <taxon>Viridiplantae</taxon>
        <taxon>Streptophyta</taxon>
        <taxon>Embryophyta</taxon>
        <taxon>Tracheophyta</taxon>
        <taxon>Spermatophyta</taxon>
        <taxon>Magnoliopsida</taxon>
        <taxon>eudicotyledons</taxon>
        <taxon>Gunneridae</taxon>
        <taxon>Pentapetalae</taxon>
        <taxon>rosids</taxon>
        <taxon>fabids</taxon>
        <taxon>Rosales</taxon>
        <taxon>Rosaceae</taxon>
        <taxon>Rosoideae</taxon>
        <taxon>Rosoideae incertae sedis</taxon>
        <taxon>Rosa</taxon>
    </lineage>
</organism>
<dbReference type="PANTHER" id="PTHR11017:SF578">
    <property type="entry name" value="ADP-RIBOSYL CYCLASE_CYCLIC ADP-RIBOSE HYDROLASE"/>
    <property type="match status" value="1"/>
</dbReference>
<evidence type="ECO:0000256" key="1">
    <source>
        <dbReference type="ARBA" id="ARBA00022614"/>
    </source>
</evidence>
<dbReference type="InterPro" id="IPR055414">
    <property type="entry name" value="LRR_R13L4/SHOC2-like"/>
</dbReference>
<feature type="compositionally biased region" description="Basic and acidic residues" evidence="5">
    <location>
        <begin position="1419"/>
        <end position="1439"/>
    </location>
</feature>
<dbReference type="InterPro" id="IPR032675">
    <property type="entry name" value="LRR_dom_sf"/>
</dbReference>
<dbReference type="PRINTS" id="PR00364">
    <property type="entry name" value="DISEASERSIST"/>
</dbReference>
<dbReference type="Pfam" id="PF01582">
    <property type="entry name" value="TIR"/>
    <property type="match status" value="1"/>
</dbReference>
<dbReference type="GO" id="GO:0051707">
    <property type="term" value="P:response to other organism"/>
    <property type="evidence" value="ECO:0007669"/>
    <property type="project" value="UniProtKB-ARBA"/>
</dbReference>
<dbReference type="InterPro" id="IPR000157">
    <property type="entry name" value="TIR_dom"/>
</dbReference>
<feature type="region of interest" description="Disordered" evidence="5">
    <location>
        <begin position="1404"/>
        <end position="1439"/>
    </location>
</feature>
<dbReference type="SMART" id="SM00255">
    <property type="entry name" value="TIR"/>
    <property type="match status" value="1"/>
</dbReference>
<keyword evidence="8" id="KW-1185">Reference proteome</keyword>
<evidence type="ECO:0000313" key="8">
    <source>
        <dbReference type="Proteomes" id="UP000238479"/>
    </source>
</evidence>
<dbReference type="PROSITE" id="PS50104">
    <property type="entry name" value="TIR"/>
    <property type="match status" value="1"/>
</dbReference>
<dbReference type="InterPro" id="IPR027417">
    <property type="entry name" value="P-loop_NTPase"/>
</dbReference>
<dbReference type="PANTHER" id="PTHR11017">
    <property type="entry name" value="LEUCINE-RICH REPEAT-CONTAINING PROTEIN"/>
    <property type="match status" value="1"/>
</dbReference>
<proteinExistence type="predicted"/>
<dbReference type="SUPFAM" id="SSF52058">
    <property type="entry name" value="L domain-like"/>
    <property type="match status" value="2"/>
</dbReference>
<dbReference type="SUPFAM" id="SSF52200">
    <property type="entry name" value="Toll/Interleukin receptor TIR domain"/>
    <property type="match status" value="1"/>
</dbReference>
<dbReference type="Pfam" id="PF23598">
    <property type="entry name" value="LRR_14"/>
    <property type="match status" value="2"/>
</dbReference>
<dbReference type="FunFam" id="3.40.50.10140:FF:000007">
    <property type="entry name" value="Disease resistance protein (TIR-NBS-LRR class)"/>
    <property type="match status" value="1"/>
</dbReference>
<reference evidence="7 8" key="1">
    <citation type="journal article" date="2018" name="Nat. Genet.">
        <title>The Rosa genome provides new insights in the design of modern roses.</title>
        <authorList>
            <person name="Bendahmane M."/>
        </authorList>
    </citation>
    <scope>NUCLEOTIDE SEQUENCE [LARGE SCALE GENOMIC DNA]</scope>
    <source>
        <strain evidence="8">cv. Old Blush</strain>
    </source>
</reference>
<dbReference type="InterPro" id="IPR002182">
    <property type="entry name" value="NB-ARC"/>
</dbReference>
<dbReference type="OrthoDB" id="2187496at2759"/>
<dbReference type="Gene3D" id="3.40.50.10140">
    <property type="entry name" value="Toll/interleukin-1 receptor homology (TIR) domain"/>
    <property type="match status" value="1"/>
</dbReference>
<dbReference type="GO" id="GO:0006952">
    <property type="term" value="P:defense response"/>
    <property type="evidence" value="ECO:0007669"/>
    <property type="project" value="UniProtKB-KW"/>
</dbReference>
<accession>A0A2P6QW77</accession>
<dbReference type="Pfam" id="PF00931">
    <property type="entry name" value="NB-ARC"/>
    <property type="match status" value="1"/>
</dbReference>
<dbReference type="Pfam" id="PF23282">
    <property type="entry name" value="WHD_ROQ1"/>
    <property type="match status" value="1"/>
</dbReference>
<keyword evidence="1" id="KW-0433">Leucine-rich repeat</keyword>
<dbReference type="GO" id="GO:0007165">
    <property type="term" value="P:signal transduction"/>
    <property type="evidence" value="ECO:0007669"/>
    <property type="project" value="InterPro"/>
</dbReference>
<dbReference type="InterPro" id="IPR058192">
    <property type="entry name" value="WHD_ROQ1-like"/>
</dbReference>
<dbReference type="InterPro" id="IPR058546">
    <property type="entry name" value="RPS4B/Roq1-like_LRR"/>
</dbReference>
<comment type="caution">
    <text evidence="7">The sequence shown here is derived from an EMBL/GenBank/DDBJ whole genome shotgun (WGS) entry which is preliminary data.</text>
</comment>
<evidence type="ECO:0000259" key="6">
    <source>
        <dbReference type="PROSITE" id="PS50104"/>
    </source>
</evidence>
<keyword evidence="3" id="KW-0611">Plant defense</keyword>
<evidence type="ECO:0000256" key="5">
    <source>
        <dbReference type="SAM" id="MobiDB-lite"/>
    </source>
</evidence>
<keyword evidence="4" id="KW-0520">NAD</keyword>
<dbReference type="SUPFAM" id="SSF52540">
    <property type="entry name" value="P-loop containing nucleoside triphosphate hydrolases"/>
    <property type="match status" value="1"/>
</dbReference>
<feature type="domain" description="TIR" evidence="6">
    <location>
        <begin position="11"/>
        <end position="177"/>
    </location>
</feature>
<protein>
    <submittedName>
        <fullName evidence="7">Putative TIR domain, P-loop containing nucleoside triphosphate hydrolase</fullName>
    </submittedName>
</protein>
<dbReference type="GO" id="GO:0016787">
    <property type="term" value="F:hydrolase activity"/>
    <property type="evidence" value="ECO:0007669"/>
    <property type="project" value="UniProtKB-KW"/>
</dbReference>
<name>A0A2P6QW77_ROSCH</name>
<keyword evidence="2" id="KW-0677">Repeat</keyword>
<dbReference type="InterPro" id="IPR003591">
    <property type="entry name" value="Leu-rich_rpt_typical-subtyp"/>
</dbReference>
<dbReference type="SUPFAM" id="SSF52047">
    <property type="entry name" value="RNI-like"/>
    <property type="match status" value="1"/>
</dbReference>
<dbReference type="EMBL" id="PDCK01000042">
    <property type="protein sequence ID" value="PRQ38435.1"/>
    <property type="molecule type" value="Genomic_DNA"/>
</dbReference>
<gene>
    <name evidence="7" type="ORF">RchiOBHm_Chr4g0413891</name>
</gene>
<dbReference type="InterPro" id="IPR044974">
    <property type="entry name" value="Disease_R_plants"/>
</dbReference>
<evidence type="ECO:0000256" key="2">
    <source>
        <dbReference type="ARBA" id="ARBA00022737"/>
    </source>
</evidence>
<dbReference type="Gene3D" id="3.40.50.300">
    <property type="entry name" value="P-loop containing nucleotide triphosphate hydrolases"/>
    <property type="match status" value="1"/>
</dbReference>
<dbReference type="Gene3D" id="3.80.10.10">
    <property type="entry name" value="Ribonuclease Inhibitor"/>
    <property type="match status" value="4"/>
</dbReference>
<evidence type="ECO:0000256" key="3">
    <source>
        <dbReference type="ARBA" id="ARBA00022821"/>
    </source>
</evidence>
<evidence type="ECO:0000313" key="7">
    <source>
        <dbReference type="EMBL" id="PRQ38435.1"/>
    </source>
</evidence>
<feature type="compositionally biased region" description="Low complexity" evidence="5">
    <location>
        <begin position="1404"/>
        <end position="1415"/>
    </location>
</feature>
<sequence>MVIIEEATHPWTYDVFLSFRGEDTRNNFTGHLCRALRQNGINTFMDDQLKRGEEISPALLQAIEESKISIIVFSKDYASSKWCLDELVKILECKKSNQQEVRPVFYKVNPSDIRKHRGSFGEALANHECKFEDNLDKVQKWKAALKEAADLSGWPLSEHCSESSVIHKIVEEILEQVINSTYLYVAKYPVGIEPRVQEIHNLLGVGERDVRMVGIWGGGGIGKTTIARAVYNSFAHKFDGSCFLEDVRENSMGAEGFVKLQTKLLCEILKGTNLKVANVARGITMIKKMLQYKSVLLVLDDVNDIDQLNNLAGDCSWFGKGSRIIIATRDEQLLTDHGVELIYKVQELDHHEALELFSWNAFKRNGPLDGFVELTERAIYYARGLPLVLCVLGSYICGGNVEQWEAALDGFKSSKIQDVLKISYNGLDHRVKEAFLDIACFFKGENRKHVIKILEACGSKQHVINVLIKKALISIDYKDCIWMHDLVEEMGRDIVHELSPNNPGKRSRLWFHEDVYHVLTENIGTAKVIGIKVQFPKDSDVIYLSGTTFSNMPNLRLFIYRSGRYAGVVDNLPNSLRVLDWPDCDLQFLPSNSFAVINMPRSCIRGLEVGYKHLKNLTSVNLKHCKYLTKVSDLSGSPNLQRLDLSYCQNLVEVHRSVGFLNKLDYLNLWFCSSLKTFPTEVSWKSMRTLQLVYCERLENFLNIVHKMESIKTLTLNGSGIKELHSCIGRCTTLEALDLQYGTSIKQLPSSIGNLTSLVKLDASGSPLKELPSSIGNLTSLTELKLSKTLIQELPSSIGKLSSLVELDASGTLVEELPSSIGHLTSLRELQLSKTPIKELPSSIGKLSSLVKLDASETLIEELPSSIEHLTSLRELKLSKTPIKGLPSSIENLTSLVELDVCETLIEELPPSIGRLTSLETLKLSKTLIKELPSLIGYLNSLRVLEASETLIEELPSSIKKLTSLFRLDLSKTPIKELPSSIWNLTSLTNLDASETMIEELPSSIENLFGLKLKGCANLRTVPHSVYGGLQHLEELDLSWCPKLVTFPSRASALVSSSAESLPPMLPTNSNNGHDHPGSSLFPKLRWLYFKGCKLSVSDFLTNLDCASTLRTLNLSRSSFDSLPACISKFHRLDDLDLSGCERLRDISELPPNIAYINLDDCVSLERFSKLSNILEQKDTPGLLRIMHLSNCNRLMDNLGMDMVSKMAKALLNQLVCHGFGWPVNCWMLRLPSLPGIEVPKWFNRGEGATSVPPGSPYPEYDICEILIKIPRNLMGERIRLVVCVVLEITQDFSGECGVTVVINKQGHYGGGDYGLSSAHDDVYVCLTCIDFMELAVVDHEVRVTFEGYNSRGKRLLLKSFGVHLANMQENDDDQVSGEYSARERYRQSNASISDFENEEGAAVASLVSDDSSSGEVDDDHHDGEQEQEQEPHPPTERFEDLTRQTNIGRAMLAFLRCFGITTCL</sequence>